<evidence type="ECO:0000256" key="3">
    <source>
        <dbReference type="ARBA" id="ARBA00022833"/>
    </source>
</evidence>
<dbReference type="EC" id="2.3.1.-" evidence="5"/>
<feature type="binding site" evidence="5">
    <location>
        <position position="357"/>
    </location>
    <ligand>
        <name>NAD(+)</name>
        <dbReference type="ChEBI" id="CHEBI:57540"/>
    </ligand>
</feature>
<organism evidence="8 9">
    <name type="scientific">Adiantum capillus-veneris</name>
    <name type="common">Maidenhair fern</name>
    <dbReference type="NCBI Taxonomy" id="13818"/>
    <lineage>
        <taxon>Eukaryota</taxon>
        <taxon>Viridiplantae</taxon>
        <taxon>Streptophyta</taxon>
        <taxon>Embryophyta</taxon>
        <taxon>Tracheophyta</taxon>
        <taxon>Polypodiopsida</taxon>
        <taxon>Polypodiidae</taxon>
        <taxon>Polypodiales</taxon>
        <taxon>Pteridineae</taxon>
        <taxon>Pteridaceae</taxon>
        <taxon>Vittarioideae</taxon>
        <taxon>Adiantum</taxon>
    </lineage>
</organism>
<dbReference type="InterPro" id="IPR026590">
    <property type="entry name" value="Ssirtuin_cat_dom"/>
</dbReference>
<evidence type="ECO:0000256" key="5">
    <source>
        <dbReference type="HAMAP-Rule" id="MF_03161"/>
    </source>
</evidence>
<evidence type="ECO:0000256" key="2">
    <source>
        <dbReference type="ARBA" id="ARBA00022723"/>
    </source>
</evidence>
<keyword evidence="2 5" id="KW-0479">Metal-binding</keyword>
<comment type="subcellular location">
    <subcellularLocation>
        <location evidence="5">Mitochondrion matrix</location>
    </subcellularLocation>
</comment>
<dbReference type="Pfam" id="PF02146">
    <property type="entry name" value="SIR2"/>
    <property type="match status" value="1"/>
</dbReference>
<dbReference type="OrthoDB" id="424302at2759"/>
<dbReference type="Gene3D" id="3.30.1600.10">
    <property type="entry name" value="SIR2/SIRT2 'Small Domain"/>
    <property type="match status" value="1"/>
</dbReference>
<dbReference type="PANTHER" id="PTHR11085:SF10">
    <property type="entry name" value="NAD-DEPENDENT PROTEIN DEACYLASE SIRTUIN-5, MITOCHONDRIAL-RELATED"/>
    <property type="match status" value="1"/>
</dbReference>
<name>A0A9D4U7N4_ADICA</name>
<dbReference type="AlphaFoldDB" id="A0A9D4U7N4"/>
<dbReference type="PANTHER" id="PTHR11085">
    <property type="entry name" value="NAD-DEPENDENT PROTEIN DEACYLASE SIRTUIN-5, MITOCHONDRIAL-RELATED"/>
    <property type="match status" value="1"/>
</dbReference>
<keyword evidence="4 5" id="KW-0520">NAD</keyword>
<evidence type="ECO:0000313" key="9">
    <source>
        <dbReference type="Proteomes" id="UP000886520"/>
    </source>
</evidence>
<dbReference type="EMBL" id="JABFUD020000021">
    <property type="protein sequence ID" value="KAI5062968.1"/>
    <property type="molecule type" value="Genomic_DNA"/>
</dbReference>
<comment type="caution">
    <text evidence="5">Lacks conserved residue(s) required for the propagation of feature annotation.</text>
</comment>
<evidence type="ECO:0000256" key="1">
    <source>
        <dbReference type="ARBA" id="ARBA00022679"/>
    </source>
</evidence>
<proteinExistence type="inferred from homology"/>
<dbReference type="InterPro" id="IPR026587">
    <property type="entry name" value="Sirtuin_class_II"/>
</dbReference>
<dbReference type="InterPro" id="IPR050134">
    <property type="entry name" value="NAD-dep_sirtuin_deacylases"/>
</dbReference>
<feature type="binding site" evidence="5">
    <location>
        <begin position="183"/>
        <end position="186"/>
    </location>
    <ligand>
        <name>NAD(+)</name>
        <dbReference type="ChEBI" id="CHEBI:57540"/>
    </ligand>
</feature>
<dbReference type="InterPro" id="IPR029035">
    <property type="entry name" value="DHS-like_NAD/FAD-binding_dom"/>
</dbReference>
<dbReference type="Proteomes" id="UP000886520">
    <property type="component" value="Chromosome 21"/>
</dbReference>
<evidence type="ECO:0000256" key="4">
    <source>
        <dbReference type="ARBA" id="ARBA00023027"/>
    </source>
</evidence>
<keyword evidence="5" id="KW-0496">Mitochondrion</keyword>
<feature type="binding site" evidence="5 6">
    <location>
        <position position="208"/>
    </location>
    <ligand>
        <name>Zn(2+)</name>
        <dbReference type="ChEBI" id="CHEBI:29105"/>
    </ligand>
</feature>
<comment type="function">
    <text evidence="5">NAD-dependent protein deacylase. Catalyzes the NAD-dependent hydrolysis of acyl groups from lysine residues.</text>
</comment>
<dbReference type="PROSITE" id="PS50305">
    <property type="entry name" value="SIRTUIN"/>
    <property type="match status" value="1"/>
</dbReference>
<comment type="similarity">
    <text evidence="5">Belongs to the sirtuin family. Class II subfamily.</text>
</comment>
<keyword evidence="9" id="KW-1185">Reference proteome</keyword>
<dbReference type="NCBIfam" id="NF003738">
    <property type="entry name" value="PRK05333.1"/>
    <property type="match status" value="1"/>
</dbReference>
<dbReference type="SUPFAM" id="SSF52467">
    <property type="entry name" value="DHS-like NAD/FAD-binding domain"/>
    <property type="match status" value="1"/>
</dbReference>
<reference evidence="8" key="1">
    <citation type="submission" date="2021-01" db="EMBL/GenBank/DDBJ databases">
        <title>Adiantum capillus-veneris genome.</title>
        <authorList>
            <person name="Fang Y."/>
            <person name="Liao Q."/>
        </authorList>
    </citation>
    <scope>NUCLEOTIDE SEQUENCE</scope>
    <source>
        <strain evidence="8">H3</strain>
        <tissue evidence="8">Leaf</tissue>
    </source>
</reference>
<feature type="binding site" evidence="5">
    <location>
        <begin position="339"/>
        <end position="341"/>
    </location>
    <ligand>
        <name>NAD(+)</name>
        <dbReference type="ChEBI" id="CHEBI:57540"/>
    </ligand>
</feature>
<evidence type="ECO:0000313" key="8">
    <source>
        <dbReference type="EMBL" id="KAI5062968.1"/>
    </source>
</evidence>
<feature type="binding site" evidence="5 6">
    <location>
        <position position="276"/>
    </location>
    <ligand>
        <name>Zn(2+)</name>
        <dbReference type="ChEBI" id="CHEBI:29105"/>
    </ligand>
</feature>
<keyword evidence="1 5" id="KW-0808">Transferase</keyword>
<dbReference type="Gene3D" id="3.40.50.1220">
    <property type="entry name" value="TPP-binding domain"/>
    <property type="match status" value="1"/>
</dbReference>
<dbReference type="InterPro" id="IPR026591">
    <property type="entry name" value="Sirtuin_cat_small_dom_sf"/>
</dbReference>
<dbReference type="GO" id="GO:0008270">
    <property type="term" value="F:zinc ion binding"/>
    <property type="evidence" value="ECO:0007669"/>
    <property type="project" value="UniProtKB-UniRule"/>
</dbReference>
<feature type="binding site" evidence="5 6">
    <location>
        <position position="211"/>
    </location>
    <ligand>
        <name>Zn(2+)</name>
        <dbReference type="ChEBI" id="CHEBI:29105"/>
    </ligand>
</feature>
<gene>
    <name evidence="8" type="ORF">GOP47_0021515</name>
</gene>
<protein>
    <recommendedName>
        <fullName evidence="5">NAD-dependent protein deacylase</fullName>
        <ecNumber evidence="5">2.3.1.-</ecNumber>
    </recommendedName>
    <alternativeName>
        <fullName evidence="5">Regulatory protein SIR2 homolog</fullName>
    </alternativeName>
</protein>
<dbReference type="GO" id="GO:0017136">
    <property type="term" value="F:histone deacetylase activity, NAD-dependent"/>
    <property type="evidence" value="ECO:0007669"/>
    <property type="project" value="TreeGrafter"/>
</dbReference>
<keyword evidence="3 5" id="KW-0862">Zinc</keyword>
<comment type="catalytic activity">
    <reaction evidence="5">
        <text>N(6)-acetyl-L-lysyl-[protein] + NAD(+) + H2O = 2''-O-acetyl-ADP-D-ribose + nicotinamide + L-lysyl-[protein]</text>
        <dbReference type="Rhea" id="RHEA:43636"/>
        <dbReference type="Rhea" id="RHEA-COMP:9752"/>
        <dbReference type="Rhea" id="RHEA-COMP:10731"/>
        <dbReference type="ChEBI" id="CHEBI:15377"/>
        <dbReference type="ChEBI" id="CHEBI:17154"/>
        <dbReference type="ChEBI" id="CHEBI:29969"/>
        <dbReference type="ChEBI" id="CHEBI:57540"/>
        <dbReference type="ChEBI" id="CHEBI:61930"/>
        <dbReference type="ChEBI" id="CHEBI:83767"/>
        <dbReference type="EC" id="2.3.1.286"/>
    </reaction>
</comment>
<dbReference type="InterPro" id="IPR003000">
    <property type="entry name" value="Sirtuin"/>
</dbReference>
<evidence type="ECO:0000259" key="7">
    <source>
        <dbReference type="PROSITE" id="PS50305"/>
    </source>
</evidence>
<feature type="domain" description="Deacetylase sirtuin-type" evidence="7">
    <location>
        <begin position="79"/>
        <end position="371"/>
    </location>
</feature>
<feature type="binding site" evidence="5">
    <location>
        <begin position="313"/>
        <end position="315"/>
    </location>
    <ligand>
        <name>NAD(+)</name>
        <dbReference type="ChEBI" id="CHEBI:57540"/>
    </ligand>
</feature>
<feature type="binding site" evidence="5 6">
    <location>
        <position position="273"/>
    </location>
    <ligand>
        <name>Zn(2+)</name>
        <dbReference type="ChEBI" id="CHEBI:29105"/>
    </ligand>
</feature>
<comment type="caution">
    <text evidence="8">The sequence shown here is derived from an EMBL/GenBank/DDBJ whole genome shotgun (WGS) entry which is preliminary data.</text>
</comment>
<evidence type="ECO:0000256" key="6">
    <source>
        <dbReference type="PROSITE-ProRule" id="PRU00236"/>
    </source>
</evidence>
<dbReference type="GO" id="GO:0005759">
    <property type="term" value="C:mitochondrial matrix"/>
    <property type="evidence" value="ECO:0007669"/>
    <property type="project" value="UniProtKB-SubCell"/>
</dbReference>
<comment type="cofactor">
    <cofactor evidence="5">
        <name>Zn(2+)</name>
        <dbReference type="ChEBI" id="CHEBI:29105"/>
    </cofactor>
    <text evidence="5">Binds 1 zinc ion per subunit.</text>
</comment>
<sequence length="375" mass="41561">MALRSVVTHIVPGFTKQYVQDKLRIYARSSLTWREAFPNRNFAVSQFHKLLEEERDLIYSTDAALRLTLQKKQVVPTAPPPNPDDIASLYQFLQTSHKLAVLTGAGISTESGIPDYRSPNGAYSTGFKPITHQEFIRSEKSQKQYWARSYAGWKKFIAAQPGETHVALAKLELRGYVKDIITQNVDRLHHRAGSNAFELHGTTHEVICLNCSNITSRHEFQNRVKELNPEWALAVEAVEKGNAGLSAGMQQRPDGDLEIGESFWEGRFQIPSCEICSGVLKPNVVLFGDNLPKLRSENSLAMISKADAVLVLGSSLMVLSAFRLAKAAYDMKKPLAIVNIGSTRADGLASLKIECRTGEILARVLHHGSLDLPAP</sequence>
<dbReference type="GO" id="GO:0070403">
    <property type="term" value="F:NAD+ binding"/>
    <property type="evidence" value="ECO:0007669"/>
    <property type="project" value="UniProtKB-UniRule"/>
</dbReference>
<accession>A0A9D4U7N4</accession>
<feature type="active site" description="Proton acceptor" evidence="5 6">
    <location>
        <position position="200"/>
    </location>
</feature>
<dbReference type="HAMAP" id="MF_01967">
    <property type="entry name" value="Sirtuin_ClassII"/>
    <property type="match status" value="1"/>
</dbReference>